<keyword evidence="2" id="KW-1185">Reference proteome</keyword>
<accession>A0ABP3W578</accession>
<comment type="caution">
    <text evidence="1">The sequence shown here is derived from an EMBL/GenBank/DDBJ whole genome shotgun (WGS) entry which is preliminary data.</text>
</comment>
<gene>
    <name evidence="1" type="ORF">GCM10008908_24260</name>
</gene>
<protein>
    <submittedName>
        <fullName evidence="1">Uncharacterized protein</fullName>
    </submittedName>
</protein>
<name>A0ABP3W578_CLOSU</name>
<reference evidence="2" key="1">
    <citation type="journal article" date="2019" name="Int. J. Syst. Evol. Microbiol.">
        <title>The Global Catalogue of Microorganisms (GCM) 10K type strain sequencing project: providing services to taxonomists for standard genome sequencing and annotation.</title>
        <authorList>
            <consortium name="The Broad Institute Genomics Platform"/>
            <consortium name="The Broad Institute Genome Sequencing Center for Infectious Disease"/>
            <person name="Wu L."/>
            <person name="Ma J."/>
        </authorList>
    </citation>
    <scope>NUCLEOTIDE SEQUENCE [LARGE SCALE GENOMIC DNA]</scope>
    <source>
        <strain evidence="2">JCM 1417</strain>
    </source>
</reference>
<organism evidence="1 2">
    <name type="scientific">Clostridium subterminale</name>
    <dbReference type="NCBI Taxonomy" id="1550"/>
    <lineage>
        <taxon>Bacteria</taxon>
        <taxon>Bacillati</taxon>
        <taxon>Bacillota</taxon>
        <taxon>Clostridia</taxon>
        <taxon>Eubacteriales</taxon>
        <taxon>Clostridiaceae</taxon>
        <taxon>Clostridium</taxon>
    </lineage>
</organism>
<dbReference type="EMBL" id="BAAACI010000006">
    <property type="protein sequence ID" value="GAA0774434.1"/>
    <property type="molecule type" value="Genomic_DNA"/>
</dbReference>
<evidence type="ECO:0000313" key="1">
    <source>
        <dbReference type="EMBL" id="GAA0774434.1"/>
    </source>
</evidence>
<dbReference type="Proteomes" id="UP001501047">
    <property type="component" value="Unassembled WGS sequence"/>
</dbReference>
<proteinExistence type="predicted"/>
<sequence>MEVRLNKSQFVSMACRDLGIAKPTKKKVEKNEADVYIYERQSNYGRKDAMHKKRRPGYKSK</sequence>
<evidence type="ECO:0000313" key="2">
    <source>
        <dbReference type="Proteomes" id="UP001501047"/>
    </source>
</evidence>